<feature type="transmembrane region" description="Helical" evidence="6">
    <location>
        <begin position="349"/>
        <end position="372"/>
    </location>
</feature>
<dbReference type="PANTHER" id="PTHR43385:SF1">
    <property type="entry name" value="RIBOFLAVIN TRANSPORTER RIBJ"/>
    <property type="match status" value="1"/>
</dbReference>
<evidence type="ECO:0000259" key="7">
    <source>
        <dbReference type="PROSITE" id="PS50850"/>
    </source>
</evidence>
<evidence type="ECO:0000313" key="9">
    <source>
        <dbReference type="Proteomes" id="UP000054375"/>
    </source>
</evidence>
<feature type="transmembrane region" description="Helical" evidence="6">
    <location>
        <begin position="262"/>
        <end position="282"/>
    </location>
</feature>
<feature type="transmembrane region" description="Helical" evidence="6">
    <location>
        <begin position="39"/>
        <end position="60"/>
    </location>
</feature>
<evidence type="ECO:0000256" key="4">
    <source>
        <dbReference type="ARBA" id="ARBA00022989"/>
    </source>
</evidence>
<keyword evidence="2" id="KW-0813">Transport</keyword>
<dbReference type="AlphaFoldDB" id="A0A101RSS6"/>
<feature type="transmembrane region" description="Helical" evidence="6">
    <location>
        <begin position="100"/>
        <end position="122"/>
    </location>
</feature>
<dbReference type="SUPFAM" id="SSF103473">
    <property type="entry name" value="MFS general substrate transporter"/>
    <property type="match status" value="1"/>
</dbReference>
<dbReference type="Proteomes" id="UP000054375">
    <property type="component" value="Unassembled WGS sequence"/>
</dbReference>
<feature type="transmembrane region" description="Helical" evidence="6">
    <location>
        <begin position="7"/>
        <end position="33"/>
    </location>
</feature>
<comment type="caution">
    <text evidence="8">The sequence shown here is derived from an EMBL/GenBank/DDBJ whole genome shotgun (WGS) entry which is preliminary data.</text>
</comment>
<accession>A0A101RSS6</accession>
<evidence type="ECO:0000256" key="1">
    <source>
        <dbReference type="ARBA" id="ARBA00004651"/>
    </source>
</evidence>
<feature type="transmembrane region" description="Helical" evidence="6">
    <location>
        <begin position="224"/>
        <end position="250"/>
    </location>
</feature>
<dbReference type="EMBL" id="LMWV01000028">
    <property type="protein sequence ID" value="KUN61082.1"/>
    <property type="molecule type" value="Genomic_DNA"/>
</dbReference>
<keyword evidence="5 6" id="KW-0472">Membrane</keyword>
<feature type="domain" description="Major facilitator superfamily (MFS) profile" evidence="7">
    <location>
        <begin position="11"/>
        <end position="404"/>
    </location>
</feature>
<dbReference type="InterPro" id="IPR020846">
    <property type="entry name" value="MFS_dom"/>
</dbReference>
<dbReference type="Pfam" id="PF07690">
    <property type="entry name" value="MFS_1"/>
    <property type="match status" value="1"/>
</dbReference>
<evidence type="ECO:0000256" key="5">
    <source>
        <dbReference type="ARBA" id="ARBA00023136"/>
    </source>
</evidence>
<feature type="transmembrane region" description="Helical" evidence="6">
    <location>
        <begin position="72"/>
        <end position="94"/>
    </location>
</feature>
<gene>
    <name evidence="8" type="ORF">AQJ54_33610</name>
</gene>
<evidence type="ECO:0000256" key="3">
    <source>
        <dbReference type="ARBA" id="ARBA00022692"/>
    </source>
</evidence>
<dbReference type="GO" id="GO:0022857">
    <property type="term" value="F:transmembrane transporter activity"/>
    <property type="evidence" value="ECO:0007669"/>
    <property type="project" value="InterPro"/>
</dbReference>
<feature type="transmembrane region" description="Helical" evidence="6">
    <location>
        <begin position="319"/>
        <end position="337"/>
    </location>
</feature>
<keyword evidence="9" id="KW-1185">Reference proteome</keyword>
<dbReference type="InterPro" id="IPR036259">
    <property type="entry name" value="MFS_trans_sf"/>
</dbReference>
<dbReference type="Gene3D" id="1.20.1250.20">
    <property type="entry name" value="MFS general substrate transporter like domains"/>
    <property type="match status" value="1"/>
</dbReference>
<dbReference type="InterPro" id="IPR052983">
    <property type="entry name" value="MFS_Riboflavin_Transporter"/>
</dbReference>
<feature type="transmembrane region" description="Helical" evidence="6">
    <location>
        <begin position="167"/>
        <end position="188"/>
    </location>
</feature>
<dbReference type="GO" id="GO:0005886">
    <property type="term" value="C:plasma membrane"/>
    <property type="evidence" value="ECO:0007669"/>
    <property type="project" value="UniProtKB-SubCell"/>
</dbReference>
<comment type="subcellular location">
    <subcellularLocation>
        <location evidence="1">Cell membrane</location>
        <topology evidence="1">Multi-pass membrane protein</topology>
    </subcellularLocation>
</comment>
<feature type="transmembrane region" description="Helical" evidence="6">
    <location>
        <begin position="134"/>
        <end position="155"/>
    </location>
</feature>
<organism evidence="8 9">
    <name type="scientific">Streptomyces griseorubiginosus</name>
    <dbReference type="NCBI Taxonomy" id="67304"/>
    <lineage>
        <taxon>Bacteria</taxon>
        <taxon>Bacillati</taxon>
        <taxon>Actinomycetota</taxon>
        <taxon>Actinomycetes</taxon>
        <taxon>Kitasatosporales</taxon>
        <taxon>Streptomycetaceae</taxon>
        <taxon>Streptomyces</taxon>
    </lineage>
</organism>
<evidence type="ECO:0000256" key="6">
    <source>
        <dbReference type="SAM" id="Phobius"/>
    </source>
</evidence>
<feature type="transmembrane region" description="Helical" evidence="6">
    <location>
        <begin position="294"/>
        <end position="313"/>
    </location>
</feature>
<reference evidence="8 9" key="1">
    <citation type="submission" date="2015-10" db="EMBL/GenBank/DDBJ databases">
        <title>Draft genome sequence of Streptomyces griseorubiginosus DSM 40469, type strain for the species Streptomyces griseorubiginosus.</title>
        <authorList>
            <person name="Ruckert C."/>
            <person name="Winkler A."/>
            <person name="Kalinowski J."/>
            <person name="Kampfer P."/>
            <person name="Glaeser S."/>
        </authorList>
    </citation>
    <scope>NUCLEOTIDE SEQUENCE [LARGE SCALE GENOMIC DNA]</scope>
    <source>
        <strain evidence="8 9">DSM 40469</strain>
    </source>
</reference>
<keyword evidence="3 6" id="KW-0812">Transmembrane</keyword>
<sequence length="427" mass="44063">MSRNARIAATVGIFLCMAFSMGGIFAGSFSVFLKPVSESLGWATAGFTLIFTFSQIVMAIMSPVAGRIIDRIGVKTPLCVGVAFFALGLFGLSTMKSTGAVYWLSAVAIGISGALAGPVVAMRVVASWYSTSRALFLGMVIAAAPQLAQSIVAQISRLLIDDYGWRTAYEVFALAALVCGGSAAFFLVRTKPVDAAEVALVEAEKAANAAEPGVPAKQAFRSRIFWTIAGADALATGALVGAQTVLVNWMTGRGTSEGTATTLASILALSVVVGVLLSGYVADRAQSPRTATAFYLLPVLGLTLLLVSGTTFILELLGVILVGVGMATVAMLLPYLITRYFGLRTSAEIYGVSAGLNIVAAGLGSVLIGVGYDATGSYTLPISIAVGVTVVALLMMTTLKPYTYGVSTPEVPAVSDPPTTTSDPAVY</sequence>
<protein>
    <recommendedName>
        <fullName evidence="7">Major facilitator superfamily (MFS) profile domain-containing protein</fullName>
    </recommendedName>
</protein>
<dbReference type="PANTHER" id="PTHR43385">
    <property type="entry name" value="RIBOFLAVIN TRANSPORTER RIBJ"/>
    <property type="match status" value="1"/>
</dbReference>
<evidence type="ECO:0000256" key="2">
    <source>
        <dbReference type="ARBA" id="ARBA00022448"/>
    </source>
</evidence>
<proteinExistence type="predicted"/>
<dbReference type="InterPro" id="IPR011701">
    <property type="entry name" value="MFS"/>
</dbReference>
<keyword evidence="4 6" id="KW-1133">Transmembrane helix</keyword>
<evidence type="ECO:0000313" key="8">
    <source>
        <dbReference type="EMBL" id="KUN61082.1"/>
    </source>
</evidence>
<name>A0A101RSS6_9ACTN</name>
<feature type="transmembrane region" description="Helical" evidence="6">
    <location>
        <begin position="378"/>
        <end position="399"/>
    </location>
</feature>
<dbReference type="PROSITE" id="PS50850">
    <property type="entry name" value="MFS"/>
    <property type="match status" value="1"/>
</dbReference>